<name>A0A7H1N4D7_9PROT</name>
<evidence type="ECO:0000256" key="1">
    <source>
        <dbReference type="SAM" id="Phobius"/>
    </source>
</evidence>
<proteinExistence type="predicted"/>
<dbReference type="KEGG" id="dvn:HQ394_16110"/>
<keyword evidence="1" id="KW-0812">Transmembrane</keyword>
<sequence>MRRILMTIAAIYTLAGMGALVIGFAIPWDDPLAAVYALLAGLPWTFLWSLLDVYAEESVAINIALITGSIVLNVVLLWWWALTRRRSPQEMP</sequence>
<gene>
    <name evidence="2" type="ORF">HQ394_16110</name>
</gene>
<evidence type="ECO:0000313" key="3">
    <source>
        <dbReference type="Proteomes" id="UP000516369"/>
    </source>
</evidence>
<evidence type="ECO:0000313" key="2">
    <source>
        <dbReference type="EMBL" id="QNT70573.1"/>
    </source>
</evidence>
<feature type="transmembrane region" description="Helical" evidence="1">
    <location>
        <begin position="33"/>
        <end position="51"/>
    </location>
</feature>
<keyword evidence="1" id="KW-1133">Transmembrane helix</keyword>
<protein>
    <submittedName>
        <fullName evidence="2">Uncharacterized protein</fullName>
    </submittedName>
</protein>
<reference evidence="2 3" key="1">
    <citation type="submission" date="2020-05" db="EMBL/GenBank/DDBJ databases">
        <title>Complete closed genome sequence of Defluviicoccus vanus.</title>
        <authorList>
            <person name="Bessarab I."/>
            <person name="Arumugam K."/>
            <person name="Maszenan A.M."/>
            <person name="Seviour R.J."/>
            <person name="Williams R.B."/>
        </authorList>
    </citation>
    <scope>NUCLEOTIDE SEQUENCE [LARGE SCALE GENOMIC DNA]</scope>
    <source>
        <strain evidence="2 3">Ben 114</strain>
    </source>
</reference>
<organism evidence="2 3">
    <name type="scientific">Defluviicoccus vanus</name>
    <dbReference type="NCBI Taxonomy" id="111831"/>
    <lineage>
        <taxon>Bacteria</taxon>
        <taxon>Pseudomonadati</taxon>
        <taxon>Pseudomonadota</taxon>
        <taxon>Alphaproteobacteria</taxon>
        <taxon>Rhodospirillales</taxon>
        <taxon>Rhodospirillaceae</taxon>
        <taxon>Defluviicoccus</taxon>
    </lineage>
</organism>
<keyword evidence="1" id="KW-0472">Membrane</keyword>
<accession>A0A7H1N4D7</accession>
<dbReference type="AlphaFoldDB" id="A0A7H1N4D7"/>
<keyword evidence="3" id="KW-1185">Reference proteome</keyword>
<feature type="transmembrane region" description="Helical" evidence="1">
    <location>
        <begin position="63"/>
        <end position="82"/>
    </location>
</feature>
<dbReference type="Proteomes" id="UP000516369">
    <property type="component" value="Chromosome"/>
</dbReference>
<dbReference type="EMBL" id="CP053923">
    <property type="protein sequence ID" value="QNT70573.1"/>
    <property type="molecule type" value="Genomic_DNA"/>
</dbReference>